<sequence length="1269" mass="141068">MKLLIILLVIVVLLLLCYGLSKMDRLARSFIDSVKKMEKDSGIEGRYQVPWLLLLGDDQNSAESLCRAWQLKSEEKTAWFGRIWYASDAVVLVPPHDIFMQADGALVALSAWRRLLGALLRVRGQRPIDAVIWAISAERLLAKGEVLQAEIMLCKQFQDAQQKLGQTLPVYWLITGLQEIAGAKELIESLPDQAQDCALGWSSTLPLASVYQREYLDKAISQLQNQLGDCIDEIGALNGGVSDALYLLPRQFDALRAPLLALGDAAFQSNALGDAPVLRGLYFVGAYQPPQDDMDGFSPVGAQVPAMPIFAGRLLRQRIAAERGLAQPIVRIMSLRQRWHRYVCIGMGVFCAVWLLAMVWIWQSERQEAITLNYLLSELGSGQSEEQTDNDSASQAVSGLWHMLVNAPRLHFASVVFPGSLLSSFDQDLDKKVANLFKTQWFASIYVQLQADLVFLQALGANSDVSSGDTTTSPENWPRYLVAQRLMQEASLLEQDVILYNRALRGGNDALNSMTNLSNRLWSTDFHPERLHLRAKLEGILRQYAPEMGKLIRLQDAVKQTKSNFSGLMKSWLDRLYGDTTFTEMADNVQTHLTDLQSNNRNSYAELDALQRQIALLKRLIAASNSAWSSASGQDLVPGYSTLLNHARSSSFVGKEAVQQIEAHASSVRKAFQERWSNQDSSLTAQGALGLREEVVQLQSAIRYLFEQDFVMQAHSVGPKTTALSGLKGMNEETLRGAMENYQSRQRYQAQNLAKVPDVYRSALGAFASKSTANAMWHVLGGYADDEVQSRGKDSLDDLIHAAPATSAAFVELGRNDLANELNREITDRALQSLRQADAQLAELALYQPKQATFSWWDGKKNASYKAFKASNPFELQQYLVRQFEQLASVAVNQGVVMEWLAAHPKGVSVKDMQMIMRWRGVAVDLKKFKEKAPDSGPALLAQLISKDLNEIDVNSCHSSLQQLELPAGPGYFFERAQRLVSLANERCSGLRAQSSAYAWQQLALYFNQHLAGRFPFAANTGAADADIERVSVLIRLIDSYLPSALAGMDEGDAANMQAARLYLQGLQNARELLGPLLVRGTAEQPQPLGVDIDVQWRSDKEKEQGADQVVEWSLGLGAQRLRYPQGERAKLRWLLGQPVTFALRWAKDSPRLPAEEGMQPNLMVSEQTAEWRYGGAWSLLRFLRNHQAPAGMVFQDEFAYPALLFSLPIRGLSKDNPHAQMFARFGISAVGAKTLLPVHLINALPLKAPVSPFRQITLPDSTTVAELK</sequence>
<dbReference type="RefSeq" id="WP_130107441.1">
    <property type="nucleotide sequence ID" value="NZ_CP025781.1"/>
</dbReference>
<dbReference type="InterPro" id="IPR053156">
    <property type="entry name" value="T6SS_TssM-like"/>
</dbReference>
<proteinExistence type="predicted"/>
<evidence type="ECO:0000256" key="2">
    <source>
        <dbReference type="SAM" id="Phobius"/>
    </source>
</evidence>
<dbReference type="EMBL" id="CP025781">
    <property type="protein sequence ID" value="QBC44932.1"/>
    <property type="molecule type" value="Genomic_DNA"/>
</dbReference>
<dbReference type="Proteomes" id="UP000515917">
    <property type="component" value="Chromosome"/>
</dbReference>
<protein>
    <recommendedName>
        <fullName evidence="3">Type VI secretion system component TssM1 N-terminal domain-containing protein</fullName>
    </recommendedName>
</protein>
<keyword evidence="2" id="KW-1133">Transmembrane helix</keyword>
<keyword evidence="2" id="KW-0472">Membrane</keyword>
<keyword evidence="1" id="KW-0175">Coiled coil</keyword>
<dbReference type="PANTHER" id="PTHR36153:SF1">
    <property type="entry name" value="TYPE VI SECRETION SYSTEM COMPONENT TSSM1"/>
    <property type="match status" value="1"/>
</dbReference>
<feature type="transmembrane region" description="Helical" evidence="2">
    <location>
        <begin position="342"/>
        <end position="362"/>
    </location>
</feature>
<dbReference type="InterPro" id="IPR025743">
    <property type="entry name" value="TssM1_N"/>
</dbReference>
<dbReference type="KEGG" id="ifl:C1H71_16245"/>
<dbReference type="PANTHER" id="PTHR36153">
    <property type="entry name" value="INNER MEMBRANE PROTEIN-RELATED"/>
    <property type="match status" value="1"/>
</dbReference>
<evidence type="ECO:0000256" key="1">
    <source>
        <dbReference type="SAM" id="Coils"/>
    </source>
</evidence>
<feature type="domain" description="Type VI secretion system component TssM1 N-terminal" evidence="3">
    <location>
        <begin position="110"/>
        <end position="345"/>
    </location>
</feature>
<name>A0A7G3GD06_9NEIS</name>
<gene>
    <name evidence="4" type="ORF">C1H71_16245</name>
</gene>
<dbReference type="AlphaFoldDB" id="A0A7G3GD06"/>
<accession>A0A7G3GD06</accession>
<reference evidence="4 5" key="1">
    <citation type="submission" date="2018-01" db="EMBL/GenBank/DDBJ databases">
        <title>Genome sequence of Iodobacter sp. strain PCH194 isolated from Indian Trans-Himalaya.</title>
        <authorList>
            <person name="Kumar V."/>
            <person name="Thakur V."/>
            <person name="Kumar S."/>
            <person name="Singh D."/>
        </authorList>
    </citation>
    <scope>NUCLEOTIDE SEQUENCE [LARGE SCALE GENOMIC DNA]</scope>
    <source>
        <strain evidence="4 5">PCH194</strain>
    </source>
</reference>
<feature type="coiled-coil region" evidence="1">
    <location>
        <begin position="593"/>
        <end position="627"/>
    </location>
</feature>
<evidence type="ECO:0000313" key="5">
    <source>
        <dbReference type="Proteomes" id="UP000515917"/>
    </source>
</evidence>
<keyword evidence="5" id="KW-1185">Reference proteome</keyword>
<evidence type="ECO:0000313" key="4">
    <source>
        <dbReference type="EMBL" id="QBC44932.1"/>
    </source>
</evidence>
<dbReference type="Pfam" id="PF14331">
    <property type="entry name" value="IcmF-related_N"/>
    <property type="match status" value="1"/>
</dbReference>
<keyword evidence="2" id="KW-0812">Transmembrane</keyword>
<organism evidence="4 5">
    <name type="scientific">Iodobacter fluviatilis</name>
    <dbReference type="NCBI Taxonomy" id="537"/>
    <lineage>
        <taxon>Bacteria</taxon>
        <taxon>Pseudomonadati</taxon>
        <taxon>Pseudomonadota</taxon>
        <taxon>Betaproteobacteria</taxon>
        <taxon>Neisseriales</taxon>
        <taxon>Chitinibacteraceae</taxon>
        <taxon>Iodobacter</taxon>
    </lineage>
</organism>
<evidence type="ECO:0000259" key="3">
    <source>
        <dbReference type="Pfam" id="PF14331"/>
    </source>
</evidence>